<proteinExistence type="predicted"/>
<comment type="caution">
    <text evidence="1">The sequence shown here is derived from an EMBL/GenBank/DDBJ whole genome shotgun (WGS) entry which is preliminary data.</text>
</comment>
<dbReference type="AlphaFoldDB" id="A0AA87QAP6"/>
<sequence length="96" mass="10917">MCECCAVDMLGWAGSHIGRSHPAKSQSPESCFFAVLTVCRKWNHRTVFAVTEAWETVRRDPLSVFVSSIEPDGIAGQHFPTQWAYFNKDRYHDIQA</sequence>
<evidence type="ECO:0000313" key="2">
    <source>
        <dbReference type="Proteomes" id="UP000026941"/>
    </source>
</evidence>
<dbReference type="EMBL" id="BAYX01000007">
    <property type="protein sequence ID" value="GAJ94252.1"/>
    <property type="molecule type" value="Genomic_DNA"/>
</dbReference>
<name>A0AA87QAP6_RHIRH</name>
<protein>
    <submittedName>
        <fullName evidence="1">Uncharacterized protein</fullName>
    </submittedName>
</protein>
<evidence type="ECO:0000313" key="1">
    <source>
        <dbReference type="EMBL" id="GAJ94252.1"/>
    </source>
</evidence>
<organism evidence="1 2">
    <name type="scientific">Rhizobium rhizogenes NBRC 13257</name>
    <dbReference type="NCBI Taxonomy" id="1220581"/>
    <lineage>
        <taxon>Bacteria</taxon>
        <taxon>Pseudomonadati</taxon>
        <taxon>Pseudomonadota</taxon>
        <taxon>Alphaproteobacteria</taxon>
        <taxon>Hyphomicrobiales</taxon>
        <taxon>Rhizobiaceae</taxon>
        <taxon>Rhizobium/Agrobacterium group</taxon>
        <taxon>Rhizobium</taxon>
    </lineage>
</organism>
<accession>A0AA87QAP6</accession>
<gene>
    <name evidence="1" type="ORF">RRH01S_07_04550</name>
</gene>
<dbReference type="Proteomes" id="UP000026941">
    <property type="component" value="Unassembled WGS sequence"/>
</dbReference>
<reference evidence="1 2" key="1">
    <citation type="submission" date="2014-05" db="EMBL/GenBank/DDBJ databases">
        <title>Whole genome shotgun sequence of Rhizobium rhizogenes NBRC 13257.</title>
        <authorList>
            <person name="Katano-Makiyama Y."/>
            <person name="Hosoyama A."/>
            <person name="Hashimoto M."/>
            <person name="Hosoyama Y."/>
            <person name="Noguchi M."/>
            <person name="Tsuchikane K."/>
            <person name="Kimura A."/>
            <person name="Ohji S."/>
            <person name="Ichikawa N."/>
            <person name="Yamazoe A."/>
            <person name="Fujita N."/>
        </authorList>
    </citation>
    <scope>NUCLEOTIDE SEQUENCE [LARGE SCALE GENOMIC DNA]</scope>
    <source>
        <strain evidence="1 2">NBRC 13257</strain>
    </source>
</reference>